<dbReference type="Gene3D" id="3.40.190.10">
    <property type="entry name" value="Periplasmic binding protein-like II"/>
    <property type="match status" value="2"/>
</dbReference>
<organism evidence="2 3">
    <name type="scientific">Lederbergia ruris</name>
    <dbReference type="NCBI Taxonomy" id="217495"/>
    <lineage>
        <taxon>Bacteria</taxon>
        <taxon>Bacillati</taxon>
        <taxon>Bacillota</taxon>
        <taxon>Bacilli</taxon>
        <taxon>Bacillales</taxon>
        <taxon>Bacillaceae</taxon>
        <taxon>Lederbergia</taxon>
    </lineage>
</organism>
<evidence type="ECO:0008006" key="4">
    <source>
        <dbReference type="Google" id="ProtNLM"/>
    </source>
</evidence>
<name>A0ABQ4KH71_9BACI</name>
<gene>
    <name evidence="2" type="ORF">J8TS2_11080</name>
</gene>
<evidence type="ECO:0000256" key="1">
    <source>
        <dbReference type="SAM" id="SignalP"/>
    </source>
</evidence>
<proteinExistence type="predicted"/>
<dbReference type="InterPro" id="IPR050490">
    <property type="entry name" value="Bact_solute-bd_prot1"/>
</dbReference>
<dbReference type="InterPro" id="IPR006059">
    <property type="entry name" value="SBP"/>
</dbReference>
<feature type="signal peptide" evidence="1">
    <location>
        <begin position="1"/>
        <end position="20"/>
    </location>
</feature>
<reference evidence="2 3" key="1">
    <citation type="submission" date="2021-03" db="EMBL/GenBank/DDBJ databases">
        <title>Antimicrobial resistance genes in bacteria isolated from Japanese honey, and their potential for conferring macrolide and lincosamide resistance in the American foulbrood pathogen Paenibacillus larvae.</title>
        <authorList>
            <person name="Okamoto M."/>
            <person name="Kumagai M."/>
            <person name="Kanamori H."/>
            <person name="Takamatsu D."/>
        </authorList>
    </citation>
    <scope>NUCLEOTIDE SEQUENCE [LARGE SCALE GENOMIC DNA]</scope>
    <source>
        <strain evidence="2 3">J8TS2</strain>
    </source>
</reference>
<dbReference type="RefSeq" id="WP_246516768.1">
    <property type="nucleotide sequence ID" value="NZ_BORB01000007.1"/>
</dbReference>
<dbReference type="Pfam" id="PF01547">
    <property type="entry name" value="SBP_bac_1"/>
    <property type="match status" value="1"/>
</dbReference>
<protein>
    <recommendedName>
        <fullName evidence="4">ABC transporter substrate-binding protein</fullName>
    </recommendedName>
</protein>
<evidence type="ECO:0000313" key="2">
    <source>
        <dbReference type="EMBL" id="GIN56789.1"/>
    </source>
</evidence>
<dbReference type="Proteomes" id="UP000679950">
    <property type="component" value="Unassembled WGS sequence"/>
</dbReference>
<dbReference type="EMBL" id="BORB01000007">
    <property type="protein sequence ID" value="GIN56789.1"/>
    <property type="molecule type" value="Genomic_DNA"/>
</dbReference>
<dbReference type="PROSITE" id="PS51257">
    <property type="entry name" value="PROKAR_LIPOPROTEIN"/>
    <property type="match status" value="1"/>
</dbReference>
<accession>A0ABQ4KH71</accession>
<feature type="chain" id="PRO_5045550954" description="ABC transporter substrate-binding protein" evidence="1">
    <location>
        <begin position="21"/>
        <end position="541"/>
    </location>
</feature>
<dbReference type="PANTHER" id="PTHR43649">
    <property type="entry name" value="ARABINOSE-BINDING PROTEIN-RELATED"/>
    <property type="match status" value="1"/>
</dbReference>
<evidence type="ECO:0000313" key="3">
    <source>
        <dbReference type="Proteomes" id="UP000679950"/>
    </source>
</evidence>
<dbReference type="PANTHER" id="PTHR43649:SF12">
    <property type="entry name" value="DIACETYLCHITOBIOSE BINDING PROTEIN DASA"/>
    <property type="match status" value="1"/>
</dbReference>
<dbReference type="SUPFAM" id="SSF53850">
    <property type="entry name" value="Periplasmic binding protein-like II"/>
    <property type="match status" value="1"/>
</dbReference>
<keyword evidence="3" id="KW-1185">Reference proteome</keyword>
<comment type="caution">
    <text evidence="2">The sequence shown here is derived from an EMBL/GenBank/DDBJ whole genome shotgun (WGS) entry which is preliminary data.</text>
</comment>
<keyword evidence="1" id="KW-0732">Signal</keyword>
<sequence>MRFIKKSLVWIMLTGMCILAACGDQTSGPEDFEVDEGQLENFNKAGMPIVNDKITLKFMSGQSPLSSNNYNETLIWKTYEEMSNIHIEWELVPNDGLEEKRNLALAGGTLPDVFYAMVLPNEDLLKYGQQGVFLKMNDLITEYMPNLTALLEEYPEIRKGITFPDGNIYSVPTIYDPEFTSVLTIAKPWIRKDWLDQLGMDIPQTIDDFYEYLKAVKVTDLNGNGKQDEIPYGATDMDGLIGFLKGPFGVGNRGLKHPYLDIDPKINDLRFYPISDGYKKMLEFANTLYSEGLIQENIYTIDANASYSLGAEGLYGSTVISSPETIYGKNPGGNFVGLPALEGPNGKAFNQMNSPLSSMGGFVVTNVNKNVPATLRWMDYFYSEEGAKLFFMGVEGETFEVNENGDLQYLEKITNSPDGLTMEQELSKYIIWLGIGYPGIVREATFKGAETLPASLETAEGLKPYLPEEIWPRFTYTVEENNKLIGLQADIHKYVDEMRDKFITGAEPLSNWDNYVNKVKKMKLDEYMEIQNQALERYENN</sequence>